<reference evidence="3" key="1">
    <citation type="submission" date="2016-06" db="UniProtKB">
        <authorList>
            <consortium name="WormBaseParasite"/>
        </authorList>
    </citation>
    <scope>IDENTIFICATION</scope>
</reference>
<dbReference type="WBParaSite" id="SSLN_0001198701-mRNA-1">
    <property type="protein sequence ID" value="SSLN_0001198701-mRNA-1"/>
    <property type="gene ID" value="SSLN_0001198701"/>
</dbReference>
<proteinExistence type="predicted"/>
<evidence type="ECO:0000313" key="3">
    <source>
        <dbReference type="WBParaSite" id="SSLN_0001198701-mRNA-1"/>
    </source>
</evidence>
<evidence type="ECO:0000313" key="1">
    <source>
        <dbReference type="EMBL" id="VDL97927.1"/>
    </source>
</evidence>
<name>A0A183T4Z4_SCHSO</name>
<dbReference type="InterPro" id="IPR043128">
    <property type="entry name" value="Rev_trsase/Diguanyl_cyclase"/>
</dbReference>
<organism evidence="3">
    <name type="scientific">Schistocephalus solidus</name>
    <name type="common">Tapeworm</name>
    <dbReference type="NCBI Taxonomy" id="70667"/>
    <lineage>
        <taxon>Eukaryota</taxon>
        <taxon>Metazoa</taxon>
        <taxon>Spiralia</taxon>
        <taxon>Lophotrochozoa</taxon>
        <taxon>Platyhelminthes</taxon>
        <taxon>Cestoda</taxon>
        <taxon>Eucestoda</taxon>
        <taxon>Diphyllobothriidea</taxon>
        <taxon>Diphyllobothriidae</taxon>
        <taxon>Schistocephalus</taxon>
    </lineage>
</organism>
<keyword evidence="2" id="KW-1185">Reference proteome</keyword>
<protein>
    <submittedName>
        <fullName evidence="3">Reverse transcriptase domain-containing protein</fullName>
    </submittedName>
</protein>
<dbReference type="Gene3D" id="3.30.70.270">
    <property type="match status" value="1"/>
</dbReference>
<accession>A0A183T4Z4</accession>
<dbReference type="EMBL" id="UYSU01036611">
    <property type="protein sequence ID" value="VDL97927.1"/>
    <property type="molecule type" value="Genomic_DNA"/>
</dbReference>
<dbReference type="SUPFAM" id="SSF56672">
    <property type="entry name" value="DNA/RNA polymerases"/>
    <property type="match status" value="1"/>
</dbReference>
<dbReference type="OrthoDB" id="6145342at2759"/>
<evidence type="ECO:0000313" key="2">
    <source>
        <dbReference type="Proteomes" id="UP000275846"/>
    </source>
</evidence>
<dbReference type="Proteomes" id="UP000275846">
    <property type="component" value="Unassembled WGS sequence"/>
</dbReference>
<dbReference type="InterPro" id="IPR043502">
    <property type="entry name" value="DNA/RNA_pol_sf"/>
</dbReference>
<dbReference type="AlphaFoldDB" id="A0A183T4Z4"/>
<sequence length="233" mass="25532">MQVKLMGLQLVTDARLTLLYKGIICVAVLPPSTLVLMDTPQWEVVVDELRTAFRNNSQSSFTVPDNIEVDAMIGLDVLPTHQGIVDPDSPAMVLLPRKTMPSITFHVNARDTTPPIEPTSIDDLLTCQELLASHHQARKNLSPIPENVHLGRTADRANIAIPLNLLTVEGHFFAWTTEFTQAFSVLKDALTSATILVFPNGSVHTPPFILDTDASTFPLAQSSAKPMRTDTNT</sequence>
<reference evidence="1 2" key="2">
    <citation type="submission" date="2018-11" db="EMBL/GenBank/DDBJ databases">
        <authorList>
            <consortium name="Pathogen Informatics"/>
        </authorList>
    </citation>
    <scope>NUCLEOTIDE SEQUENCE [LARGE SCALE GENOMIC DNA]</scope>
    <source>
        <strain evidence="1 2">NST_G2</strain>
    </source>
</reference>
<gene>
    <name evidence="1" type="ORF">SSLN_LOCUS11542</name>
</gene>